<reference evidence="2 3" key="1">
    <citation type="submission" date="2020-08" db="EMBL/GenBank/DDBJ databases">
        <title>Genomic Encyclopedia of Type Strains, Phase IV (KMG-IV): sequencing the most valuable type-strain genomes for metagenomic binning, comparative biology and taxonomic classification.</title>
        <authorList>
            <person name="Goeker M."/>
        </authorList>
    </citation>
    <scope>NUCLEOTIDE SEQUENCE [LARGE SCALE GENOMIC DNA]</scope>
    <source>
        <strain evidence="2 3">DSM 101465</strain>
    </source>
</reference>
<gene>
    <name evidence="2" type="ORF">HNQ73_000727</name>
</gene>
<accession>A0A841KCW4</accession>
<keyword evidence="1" id="KW-1133">Transmembrane helix</keyword>
<sequence>MINRTTFFSYARRAPFGGRLTTEQVKGCEAILDACRRERVTDLRRIAYILASVFHETGGTMAPVRETFARSDAQAMDRLEAAWRAGKLKGVTTPYWRDGWFGRGLIQLTHRSNYEKMGARLDLPLTDKPNLVLDLETSARIAVVGMNEGLFTGKKLSDYFHGETTDPVGARRIVNGTDKAKLIAGYFEAFLGALQAADERTPLPKDISDEEAAPDDVPPAESKSLWSILLSFVTGGGGLAFLNGINSWPAVAALALLVVAGGIGVWLVLTGRVVIERRPQ</sequence>
<evidence type="ECO:0000313" key="2">
    <source>
        <dbReference type="EMBL" id="MBB6167109.1"/>
    </source>
</evidence>
<comment type="caution">
    <text evidence="2">The sequence shown here is derived from an EMBL/GenBank/DDBJ whole genome shotgun (WGS) entry which is preliminary data.</text>
</comment>
<keyword evidence="3" id="KW-1185">Reference proteome</keyword>
<keyword evidence="1" id="KW-0812">Transmembrane</keyword>
<dbReference type="AlphaFoldDB" id="A0A841KCW4"/>
<dbReference type="InterPro" id="IPR023346">
    <property type="entry name" value="Lysozyme-like_dom_sf"/>
</dbReference>
<dbReference type="PROSITE" id="PS51300">
    <property type="entry name" value="NIRD"/>
    <property type="match status" value="1"/>
</dbReference>
<keyword evidence="1" id="KW-0472">Membrane</keyword>
<evidence type="ECO:0000313" key="3">
    <source>
        <dbReference type="Proteomes" id="UP000588017"/>
    </source>
</evidence>
<organism evidence="2 3">
    <name type="scientific">Chelatococcus composti</name>
    <dbReference type="NCBI Taxonomy" id="1743235"/>
    <lineage>
        <taxon>Bacteria</taxon>
        <taxon>Pseudomonadati</taxon>
        <taxon>Pseudomonadota</taxon>
        <taxon>Alphaproteobacteria</taxon>
        <taxon>Hyphomicrobiales</taxon>
        <taxon>Chelatococcaceae</taxon>
        <taxon>Chelatococcus</taxon>
    </lineage>
</organism>
<protein>
    <submittedName>
        <fullName evidence="2">Putative chitinase</fullName>
    </submittedName>
</protein>
<proteinExistence type="predicted"/>
<dbReference type="Proteomes" id="UP000588017">
    <property type="component" value="Unassembled WGS sequence"/>
</dbReference>
<evidence type="ECO:0000256" key="1">
    <source>
        <dbReference type="SAM" id="Phobius"/>
    </source>
</evidence>
<dbReference type="Gene3D" id="1.10.530.10">
    <property type="match status" value="1"/>
</dbReference>
<feature type="transmembrane region" description="Helical" evidence="1">
    <location>
        <begin position="251"/>
        <end position="275"/>
    </location>
</feature>
<dbReference type="SUPFAM" id="SSF53955">
    <property type="entry name" value="Lysozyme-like"/>
    <property type="match status" value="1"/>
</dbReference>
<dbReference type="EMBL" id="JACHEH010000002">
    <property type="protein sequence ID" value="MBB6167109.1"/>
    <property type="molecule type" value="Genomic_DNA"/>
</dbReference>
<dbReference type="RefSeq" id="WP_183332373.1">
    <property type="nucleotide sequence ID" value="NZ_BMHX01000002.1"/>
</dbReference>
<name>A0A841KCW4_9HYPH</name>